<dbReference type="PROSITE" id="PS50095">
    <property type="entry name" value="PLAT"/>
    <property type="match status" value="2"/>
</dbReference>
<sequence>MNSAQRENQHAIEKLRIDITSGPSYFSAKDVFIEVAFKTGPSERWLLRAVSRQTDIFEVTLCRPRTSKISYIKLQVDFEALASPKWICQRLRLDALREGELDWRSVLEFNGEIIFSKTESRVLRPQSSFPHQNVADFSSGLNSLLSGCLPVGILEGNLKQEKTRMNRNFDSPKRKIKYWIRIKTCGQLSTEGFNGILMTLIGTKDWSNPIAINGKLTGELQYLCVDLEPIGKVQKVLFDNVTRSIPIDWVQIIPDSSSPILLTNIQQSGNRMLALKGFQYKVFLMTGQKLRKDAVKLSIKLIGSRTSSQVHELNTKALRVGSEIETDFYDKNLGLIEKVVLYLDEGNAGADLYLEKINIQKSRNEVLDQSELRIQFDKRILFEINDWIKFKPEGQEYQHRVELCTSDRESFLKLSTSWDDIAKTLPGSSSARVGFITRSRSGGNISLSPESTVNLALRTQNTVMARLQVPALTGNRIDTIHFKDKEMIPNVDQVSLDLSHLAPSDTWYCEHILLKKLSCRGTIMFPVCKQLSRNVKPLTLTPGVKYRVYVYSPARSEIGRRSFLRLRGSDGKTSKILHLSSEAEKRFKQETDDFEVTCFDFGGKDIGSIIGGVLWTEDCVRWYCHQIQVQLCRMAADSKVNWTLAKIFPVEKWISKQSPEPVTFE</sequence>
<dbReference type="Gene3D" id="2.60.60.20">
    <property type="entry name" value="PLAT/LH2 domain"/>
    <property type="match status" value="2"/>
</dbReference>
<dbReference type="InterPro" id="IPR036392">
    <property type="entry name" value="PLAT/LH2_dom_sf"/>
</dbReference>
<dbReference type="Proteomes" id="UP001158576">
    <property type="component" value="Chromosome 2"/>
</dbReference>
<feature type="domain" description="PLAT" evidence="2">
    <location>
        <begin position="278"/>
        <end position="402"/>
    </location>
</feature>
<gene>
    <name evidence="3" type="ORF">OKIOD_LOCUS15396</name>
</gene>
<accession>A0ABN7TAN3</accession>
<protein>
    <submittedName>
        <fullName evidence="3">Oidioi.mRNA.OKI2018_I69.chr2.g6631.t1.cds</fullName>
    </submittedName>
</protein>
<dbReference type="InterPro" id="IPR001024">
    <property type="entry name" value="PLAT/LH2_dom"/>
</dbReference>
<comment type="caution">
    <text evidence="1">Lacks conserved residue(s) required for the propagation of feature annotation.</text>
</comment>
<evidence type="ECO:0000259" key="2">
    <source>
        <dbReference type="PROSITE" id="PS50095"/>
    </source>
</evidence>
<dbReference type="EMBL" id="OU015567">
    <property type="protein sequence ID" value="CAG5112414.1"/>
    <property type="molecule type" value="Genomic_DNA"/>
</dbReference>
<evidence type="ECO:0000313" key="3">
    <source>
        <dbReference type="EMBL" id="CAG5112414.1"/>
    </source>
</evidence>
<reference evidence="3 4" key="1">
    <citation type="submission" date="2021-04" db="EMBL/GenBank/DDBJ databases">
        <authorList>
            <person name="Bliznina A."/>
        </authorList>
    </citation>
    <scope>NUCLEOTIDE SEQUENCE [LARGE SCALE GENOMIC DNA]</scope>
</reference>
<evidence type="ECO:0000256" key="1">
    <source>
        <dbReference type="PROSITE-ProRule" id="PRU00152"/>
    </source>
</evidence>
<proteinExistence type="predicted"/>
<feature type="domain" description="PLAT" evidence="2">
    <location>
        <begin position="544"/>
        <end position="665"/>
    </location>
</feature>
<keyword evidence="4" id="KW-1185">Reference proteome</keyword>
<dbReference type="SUPFAM" id="SSF49723">
    <property type="entry name" value="Lipase/lipooxygenase domain (PLAT/LH2 domain)"/>
    <property type="match status" value="1"/>
</dbReference>
<name>A0ABN7TAN3_OIKDI</name>
<organism evidence="3 4">
    <name type="scientific">Oikopleura dioica</name>
    <name type="common">Tunicate</name>
    <dbReference type="NCBI Taxonomy" id="34765"/>
    <lineage>
        <taxon>Eukaryota</taxon>
        <taxon>Metazoa</taxon>
        <taxon>Chordata</taxon>
        <taxon>Tunicata</taxon>
        <taxon>Appendicularia</taxon>
        <taxon>Copelata</taxon>
        <taxon>Oikopleuridae</taxon>
        <taxon>Oikopleura</taxon>
    </lineage>
</organism>
<evidence type="ECO:0000313" key="4">
    <source>
        <dbReference type="Proteomes" id="UP001158576"/>
    </source>
</evidence>